<dbReference type="Proteomes" id="UP000248311">
    <property type="component" value="Unassembled WGS sequence"/>
</dbReference>
<dbReference type="InterPro" id="IPR010982">
    <property type="entry name" value="Lambda_DNA-bd_dom_sf"/>
</dbReference>
<evidence type="ECO:0000313" key="3">
    <source>
        <dbReference type="Proteomes" id="UP000248311"/>
    </source>
</evidence>
<comment type="caution">
    <text evidence="2">The sequence shown here is derived from an EMBL/GenBank/DDBJ whole genome shotgun (WGS) entry which is preliminary data.</text>
</comment>
<dbReference type="Gene3D" id="1.10.260.40">
    <property type="entry name" value="lambda repressor-like DNA-binding domains"/>
    <property type="match status" value="1"/>
</dbReference>
<dbReference type="InterPro" id="IPR001387">
    <property type="entry name" value="Cro/C1-type_HTH"/>
</dbReference>
<dbReference type="GO" id="GO:0003677">
    <property type="term" value="F:DNA binding"/>
    <property type="evidence" value="ECO:0007669"/>
    <property type="project" value="InterPro"/>
</dbReference>
<dbReference type="EMBL" id="QJTE01000019">
    <property type="protein sequence ID" value="PYE80375.1"/>
    <property type="molecule type" value="Genomic_DNA"/>
</dbReference>
<reference evidence="2 3" key="1">
    <citation type="submission" date="2018-06" db="EMBL/GenBank/DDBJ databases">
        <title>Genomic Encyclopedia of Type Strains, Phase III (KMG-III): the genomes of soil and plant-associated and newly described type strains.</title>
        <authorList>
            <person name="Whitman W."/>
        </authorList>
    </citation>
    <scope>NUCLEOTIDE SEQUENCE [LARGE SCALE GENOMIC DNA]</scope>
    <source>
        <strain evidence="2 3">CECT 9025</strain>
    </source>
</reference>
<protein>
    <submittedName>
        <fullName evidence="2">Helix-turn-helix protein</fullName>
    </submittedName>
</protein>
<accession>A0A318SR09</accession>
<sequence length="87" mass="10108">MNTPVNPSYAEIGERLARLRKSQSDLTQKAWAEKHGFNGTQWNNWEKGTRRIPVDEAERLCIVYGLTLDFIYRGRRDGLSESLRKVL</sequence>
<keyword evidence="3" id="KW-1185">Reference proteome</keyword>
<proteinExistence type="predicted"/>
<feature type="domain" description="HTH cro/C1-type" evidence="1">
    <location>
        <begin position="16"/>
        <end position="71"/>
    </location>
</feature>
<evidence type="ECO:0000259" key="1">
    <source>
        <dbReference type="PROSITE" id="PS50943"/>
    </source>
</evidence>
<dbReference type="AlphaFoldDB" id="A0A318SR09"/>
<dbReference type="SUPFAM" id="SSF47413">
    <property type="entry name" value="lambda repressor-like DNA-binding domains"/>
    <property type="match status" value="1"/>
</dbReference>
<evidence type="ECO:0000313" key="2">
    <source>
        <dbReference type="EMBL" id="PYE80375.1"/>
    </source>
</evidence>
<gene>
    <name evidence="2" type="ORF">DFP88_1194</name>
</gene>
<organism evidence="2 3">
    <name type="scientific">Pseudoroseicyclus aestuarii</name>
    <dbReference type="NCBI Taxonomy" id="1795041"/>
    <lineage>
        <taxon>Bacteria</taxon>
        <taxon>Pseudomonadati</taxon>
        <taxon>Pseudomonadota</taxon>
        <taxon>Alphaproteobacteria</taxon>
        <taxon>Rhodobacterales</taxon>
        <taxon>Paracoccaceae</taxon>
        <taxon>Pseudoroseicyclus</taxon>
    </lineage>
</organism>
<dbReference type="PROSITE" id="PS50943">
    <property type="entry name" value="HTH_CROC1"/>
    <property type="match status" value="1"/>
</dbReference>
<dbReference type="CDD" id="cd00093">
    <property type="entry name" value="HTH_XRE"/>
    <property type="match status" value="1"/>
</dbReference>
<dbReference type="SMART" id="SM00530">
    <property type="entry name" value="HTH_XRE"/>
    <property type="match status" value="1"/>
</dbReference>
<name>A0A318SR09_9RHOB</name>
<dbReference type="Pfam" id="PF13560">
    <property type="entry name" value="HTH_31"/>
    <property type="match status" value="1"/>
</dbReference>